<name>A0A4V5P1N3_9BACI</name>
<feature type="region of interest" description="Disordered" evidence="2">
    <location>
        <begin position="88"/>
        <end position="108"/>
    </location>
</feature>
<evidence type="ECO:0000313" key="4">
    <source>
        <dbReference type="Proteomes" id="UP000307756"/>
    </source>
</evidence>
<feature type="coiled-coil region" evidence="1">
    <location>
        <begin position="16"/>
        <end position="43"/>
    </location>
</feature>
<keyword evidence="1" id="KW-0175">Coiled coil</keyword>
<evidence type="ECO:0000256" key="1">
    <source>
        <dbReference type="SAM" id="Coils"/>
    </source>
</evidence>
<dbReference type="Proteomes" id="UP000307756">
    <property type="component" value="Unassembled WGS sequence"/>
</dbReference>
<feature type="compositionally biased region" description="Low complexity" evidence="2">
    <location>
        <begin position="88"/>
        <end position="102"/>
    </location>
</feature>
<dbReference type="InterPro" id="IPR019673">
    <property type="entry name" value="Spore_germination_GerPC"/>
</dbReference>
<keyword evidence="4" id="KW-1185">Reference proteome</keyword>
<dbReference type="OrthoDB" id="2991331at2"/>
<reference evidence="3 4" key="1">
    <citation type="journal article" date="2011" name="J. Microbiol.">
        <title>Bacillus kyonggiensis sp. nov., isolated from soil of a lettuce field.</title>
        <authorList>
            <person name="Dong K."/>
            <person name="Lee S."/>
        </authorList>
    </citation>
    <scope>NUCLEOTIDE SEQUENCE [LARGE SCALE GENOMIC DNA]</scope>
    <source>
        <strain evidence="3 4">NB22</strain>
    </source>
</reference>
<proteinExistence type="predicted"/>
<evidence type="ECO:0000313" key="3">
    <source>
        <dbReference type="EMBL" id="TKC18230.1"/>
    </source>
</evidence>
<evidence type="ECO:0000256" key="2">
    <source>
        <dbReference type="SAM" id="MobiDB-lite"/>
    </source>
</evidence>
<dbReference type="AlphaFoldDB" id="A0A4V5P1N3"/>
<sequence>MNQELYTYLQQMHTFIQTQEQRIAELEKTVHALSSELEEVKARPPIQVGTIEYKFDQLKVESLEGTLNIGLNPADIEQQIEELELPNNNGNSYNSNSNNGNNIHPKKGKVNHIQPKIKMQRSMALEDAIFQYLETDLEPLVKKYEEQLGRTFDEPYVTFIKEDIIRQLPQRIEYYLKKIPDKERTEEAQKKIDEQLVAQMKTDIENAVLTFLKTLPVESQGKDEQDESTGI</sequence>
<gene>
    <name evidence="3" type="ORF">FA727_01350</name>
</gene>
<dbReference type="RefSeq" id="WP_136828945.1">
    <property type="nucleotide sequence ID" value="NZ_SWBM01000001.1"/>
</dbReference>
<accession>A0A4V5P1N3</accession>
<protein>
    <submittedName>
        <fullName evidence="3">Spore gernimation protein</fullName>
    </submittedName>
</protein>
<dbReference type="Pfam" id="PF10737">
    <property type="entry name" value="GerPC"/>
    <property type="match status" value="1"/>
</dbReference>
<dbReference type="EMBL" id="SWBM01000001">
    <property type="protein sequence ID" value="TKC18230.1"/>
    <property type="molecule type" value="Genomic_DNA"/>
</dbReference>
<organism evidence="3 4">
    <name type="scientific">Robertmurraya kyonggiensis</name>
    <dbReference type="NCBI Taxonomy" id="1037680"/>
    <lineage>
        <taxon>Bacteria</taxon>
        <taxon>Bacillati</taxon>
        <taxon>Bacillota</taxon>
        <taxon>Bacilli</taxon>
        <taxon>Bacillales</taxon>
        <taxon>Bacillaceae</taxon>
        <taxon>Robertmurraya</taxon>
    </lineage>
</organism>
<comment type="caution">
    <text evidence="3">The sequence shown here is derived from an EMBL/GenBank/DDBJ whole genome shotgun (WGS) entry which is preliminary data.</text>
</comment>